<protein>
    <recommendedName>
        <fullName evidence="4">Flagellar motor switch protein</fullName>
    </recommendedName>
</protein>
<feature type="transmembrane region" description="Helical" evidence="1">
    <location>
        <begin position="6"/>
        <end position="25"/>
    </location>
</feature>
<proteinExistence type="predicted"/>
<comment type="caution">
    <text evidence="2">The sequence shown here is derived from an EMBL/GenBank/DDBJ whole genome shotgun (WGS) entry which is preliminary data.</text>
</comment>
<keyword evidence="1" id="KW-0472">Membrane</keyword>
<evidence type="ECO:0008006" key="4">
    <source>
        <dbReference type="Google" id="ProtNLM"/>
    </source>
</evidence>
<dbReference type="EMBL" id="BMFC01000007">
    <property type="protein sequence ID" value="GGC10092.1"/>
    <property type="molecule type" value="Genomic_DNA"/>
</dbReference>
<name>A0ABQ1KY83_9RHOB</name>
<dbReference type="Proteomes" id="UP000645462">
    <property type="component" value="Unassembled WGS sequence"/>
</dbReference>
<keyword evidence="1" id="KW-0812">Transmembrane</keyword>
<keyword evidence="1" id="KW-1133">Transmembrane helix</keyword>
<accession>A0ABQ1KY83</accession>
<gene>
    <name evidence="2" type="ORF">GCM10011363_28450</name>
</gene>
<organism evidence="2 3">
    <name type="scientific">Marivita lacus</name>
    <dbReference type="NCBI Taxonomy" id="1323742"/>
    <lineage>
        <taxon>Bacteria</taxon>
        <taxon>Pseudomonadati</taxon>
        <taxon>Pseudomonadota</taxon>
        <taxon>Alphaproteobacteria</taxon>
        <taxon>Rhodobacterales</taxon>
        <taxon>Roseobacteraceae</taxon>
        <taxon>Marivita</taxon>
    </lineage>
</organism>
<keyword evidence="3" id="KW-1185">Reference proteome</keyword>
<dbReference type="RefSeq" id="WP_188482718.1">
    <property type="nucleotide sequence ID" value="NZ_BMFC01000007.1"/>
</dbReference>
<evidence type="ECO:0000256" key="1">
    <source>
        <dbReference type="SAM" id="Phobius"/>
    </source>
</evidence>
<reference evidence="3" key="1">
    <citation type="journal article" date="2019" name="Int. J. Syst. Evol. Microbiol.">
        <title>The Global Catalogue of Microorganisms (GCM) 10K type strain sequencing project: providing services to taxonomists for standard genome sequencing and annotation.</title>
        <authorList>
            <consortium name="The Broad Institute Genomics Platform"/>
            <consortium name="The Broad Institute Genome Sequencing Center for Infectious Disease"/>
            <person name="Wu L."/>
            <person name="Ma J."/>
        </authorList>
    </citation>
    <scope>NUCLEOTIDE SEQUENCE [LARGE SCALE GENOMIC DNA]</scope>
    <source>
        <strain evidence="3">CGMCC 1.12478</strain>
    </source>
</reference>
<sequence length="112" mass="12162">MTSDMDLVEVAILALLLGGIAYGFVLSRRLEKLSRALVEFGPALAAFSAAVDRSEQSVNDMREESVRLKSVAANANRSVGAEKSAKGATPNEDREILINSLLEIVRGRRREC</sequence>
<evidence type="ECO:0000313" key="3">
    <source>
        <dbReference type="Proteomes" id="UP000645462"/>
    </source>
</evidence>
<evidence type="ECO:0000313" key="2">
    <source>
        <dbReference type="EMBL" id="GGC10092.1"/>
    </source>
</evidence>